<evidence type="ECO:0000313" key="2">
    <source>
        <dbReference type="EMBL" id="KAL0100745.1"/>
    </source>
</evidence>
<feature type="compositionally biased region" description="Basic residues" evidence="1">
    <location>
        <begin position="49"/>
        <end position="62"/>
    </location>
</feature>
<feature type="region of interest" description="Disordered" evidence="1">
    <location>
        <begin position="42"/>
        <end position="80"/>
    </location>
</feature>
<name>A0AAW2ECQ5_9HYME</name>
<gene>
    <name evidence="2" type="ORF">PUN28_019253</name>
</gene>
<evidence type="ECO:0000313" key="3">
    <source>
        <dbReference type="Proteomes" id="UP001430953"/>
    </source>
</evidence>
<feature type="compositionally biased region" description="Basic and acidic residues" evidence="1">
    <location>
        <begin position="17"/>
        <end position="28"/>
    </location>
</feature>
<dbReference type="Proteomes" id="UP001430953">
    <property type="component" value="Unassembled WGS sequence"/>
</dbReference>
<dbReference type="AlphaFoldDB" id="A0AAW2ECQ5"/>
<comment type="caution">
    <text evidence="2">The sequence shown here is derived from an EMBL/GenBank/DDBJ whole genome shotgun (WGS) entry which is preliminary data.</text>
</comment>
<sequence length="105" mass="12542">MENSDVLYGIPRFGGSSERDETNVHDEKPRENIKQMLNTRREKPMLIARSRKRYGWSARRRPPSSSRTVPERRRRARTRTVAQQKVHELYYDEIRNKLINFCLPG</sequence>
<organism evidence="2 3">
    <name type="scientific">Cardiocondyla obscurior</name>
    <dbReference type="NCBI Taxonomy" id="286306"/>
    <lineage>
        <taxon>Eukaryota</taxon>
        <taxon>Metazoa</taxon>
        <taxon>Ecdysozoa</taxon>
        <taxon>Arthropoda</taxon>
        <taxon>Hexapoda</taxon>
        <taxon>Insecta</taxon>
        <taxon>Pterygota</taxon>
        <taxon>Neoptera</taxon>
        <taxon>Endopterygota</taxon>
        <taxon>Hymenoptera</taxon>
        <taxon>Apocrita</taxon>
        <taxon>Aculeata</taxon>
        <taxon>Formicoidea</taxon>
        <taxon>Formicidae</taxon>
        <taxon>Myrmicinae</taxon>
        <taxon>Cardiocondyla</taxon>
    </lineage>
</organism>
<accession>A0AAW2ECQ5</accession>
<reference evidence="2 3" key="1">
    <citation type="submission" date="2023-03" db="EMBL/GenBank/DDBJ databases">
        <title>High recombination rates correlate with genetic variation in Cardiocondyla obscurior ants.</title>
        <authorList>
            <person name="Errbii M."/>
        </authorList>
    </citation>
    <scope>NUCLEOTIDE SEQUENCE [LARGE SCALE GENOMIC DNA]</scope>
    <source>
        <strain evidence="2">Alpha-2009</strain>
        <tissue evidence="2">Whole body</tissue>
    </source>
</reference>
<feature type="region of interest" description="Disordered" evidence="1">
    <location>
        <begin position="1"/>
        <end position="28"/>
    </location>
</feature>
<evidence type="ECO:0000256" key="1">
    <source>
        <dbReference type="SAM" id="MobiDB-lite"/>
    </source>
</evidence>
<dbReference type="EMBL" id="JADYXP020000025">
    <property type="protein sequence ID" value="KAL0100745.1"/>
    <property type="molecule type" value="Genomic_DNA"/>
</dbReference>
<proteinExistence type="predicted"/>
<keyword evidence="3" id="KW-1185">Reference proteome</keyword>
<protein>
    <submittedName>
        <fullName evidence="2">Uncharacterized protein</fullName>
    </submittedName>
</protein>